<dbReference type="Pfam" id="PF03279">
    <property type="entry name" value="Lip_A_acyltrans"/>
    <property type="match status" value="1"/>
</dbReference>
<protein>
    <submittedName>
        <fullName evidence="8">Lipid A biosynthesis acyltransferase</fullName>
    </submittedName>
</protein>
<dbReference type="InterPro" id="IPR004960">
    <property type="entry name" value="LipA_acyltrans"/>
</dbReference>
<dbReference type="PANTHER" id="PTHR30606:SF10">
    <property type="entry name" value="PHOSPHATIDYLINOSITOL MANNOSIDE ACYLTRANSFERASE"/>
    <property type="match status" value="1"/>
</dbReference>
<dbReference type="GO" id="GO:0016746">
    <property type="term" value="F:acyltransferase activity"/>
    <property type="evidence" value="ECO:0007669"/>
    <property type="project" value="UniProtKB-KW"/>
</dbReference>
<evidence type="ECO:0000313" key="8">
    <source>
        <dbReference type="EMBL" id="OWP74379.1"/>
    </source>
</evidence>
<evidence type="ECO:0000256" key="4">
    <source>
        <dbReference type="ARBA" id="ARBA00022679"/>
    </source>
</evidence>
<dbReference type="PIRSF" id="PIRSF026649">
    <property type="entry name" value="MsbB"/>
    <property type="match status" value="1"/>
</dbReference>
<keyword evidence="5 7" id="KW-0472">Membrane</keyword>
<evidence type="ECO:0000256" key="2">
    <source>
        <dbReference type="ARBA" id="ARBA00022475"/>
    </source>
</evidence>
<dbReference type="GO" id="GO:0009247">
    <property type="term" value="P:glycolipid biosynthetic process"/>
    <property type="evidence" value="ECO:0007669"/>
    <property type="project" value="UniProtKB-ARBA"/>
</dbReference>
<gene>
    <name evidence="8" type="ORF">BWK62_14470</name>
</gene>
<name>A0A246G7E1_9FLAO</name>
<evidence type="ECO:0000313" key="9">
    <source>
        <dbReference type="Proteomes" id="UP000198034"/>
    </source>
</evidence>
<evidence type="ECO:0000256" key="1">
    <source>
        <dbReference type="ARBA" id="ARBA00004533"/>
    </source>
</evidence>
<evidence type="ECO:0000256" key="5">
    <source>
        <dbReference type="ARBA" id="ARBA00023136"/>
    </source>
</evidence>
<evidence type="ECO:0000256" key="6">
    <source>
        <dbReference type="ARBA" id="ARBA00023315"/>
    </source>
</evidence>
<dbReference type="EMBL" id="MTCY01000073">
    <property type="protein sequence ID" value="OWP74379.1"/>
    <property type="molecule type" value="Genomic_DNA"/>
</dbReference>
<dbReference type="Proteomes" id="UP000198034">
    <property type="component" value="Unassembled WGS sequence"/>
</dbReference>
<organism evidence="8 9">
    <name type="scientific">Flavobacterium columnare</name>
    <dbReference type="NCBI Taxonomy" id="996"/>
    <lineage>
        <taxon>Bacteria</taxon>
        <taxon>Pseudomonadati</taxon>
        <taxon>Bacteroidota</taxon>
        <taxon>Flavobacteriia</taxon>
        <taxon>Flavobacteriales</taxon>
        <taxon>Flavobacteriaceae</taxon>
        <taxon>Flavobacterium</taxon>
    </lineage>
</organism>
<keyword evidence="3" id="KW-0997">Cell inner membrane</keyword>
<evidence type="ECO:0000256" key="7">
    <source>
        <dbReference type="SAM" id="Phobius"/>
    </source>
</evidence>
<comment type="subcellular location">
    <subcellularLocation>
        <location evidence="1">Cell inner membrane</location>
    </subcellularLocation>
</comment>
<sequence>MQLVVYLLLYPIIWLISVLPFRLLYILSDSIYYIIYYIIGYRKKTVRRNLLIAFPNLSFKERLSIEKKSYQHLCDMFLEMIKTLNISSEEMDKRYQFTNLEIYNQLEAQQKSVIIMLAHYASYEWLIAMNKYLKFEGFGVYKRIKNPYFDRLVKRIRSKFNATLISTKETSKIIENNTKNNILAAYAFISDQTPKASSNMHWYNFMGKETPIHLGAEIFAKRFDMNVLFLKVKKTKRGFYEATFEILADEVKSIPNFQISENFIKKVEEQIYQAPEYYMWTHKRWKHTR</sequence>
<keyword evidence="2" id="KW-1003">Cell membrane</keyword>
<keyword evidence="6 8" id="KW-0012">Acyltransferase</keyword>
<accession>A0A246G7E1</accession>
<dbReference type="PANTHER" id="PTHR30606">
    <property type="entry name" value="LIPID A BIOSYNTHESIS LAUROYL ACYLTRANSFERASE"/>
    <property type="match status" value="1"/>
</dbReference>
<dbReference type="CDD" id="cd07984">
    <property type="entry name" value="LPLAT_LABLAT-like"/>
    <property type="match status" value="1"/>
</dbReference>
<proteinExistence type="predicted"/>
<keyword evidence="7" id="KW-0812">Transmembrane</keyword>
<feature type="transmembrane region" description="Helical" evidence="7">
    <location>
        <begin position="12"/>
        <end position="39"/>
    </location>
</feature>
<dbReference type="AlphaFoldDB" id="A0A246G7E1"/>
<evidence type="ECO:0000256" key="3">
    <source>
        <dbReference type="ARBA" id="ARBA00022519"/>
    </source>
</evidence>
<keyword evidence="7" id="KW-1133">Transmembrane helix</keyword>
<reference evidence="8 9" key="1">
    <citation type="journal article" date="2017" name="Infect. Genet. Evol.">
        <title>Comparative genome analysis of fish pathogen Flavobacterium columnare reveals extensive sequence diversity within the species.</title>
        <authorList>
            <person name="Kayansamruaj P."/>
            <person name="Dong H.T."/>
            <person name="Hirono I."/>
            <person name="Kondo H."/>
            <person name="Senapin S."/>
            <person name="Rodkhum C."/>
        </authorList>
    </citation>
    <scope>NUCLEOTIDE SEQUENCE [LARGE SCALE GENOMIC DNA]</scope>
    <source>
        <strain evidence="8 9">1214</strain>
    </source>
</reference>
<comment type="caution">
    <text evidence="8">The sequence shown here is derived from an EMBL/GenBank/DDBJ whole genome shotgun (WGS) entry which is preliminary data.</text>
</comment>
<keyword evidence="4 8" id="KW-0808">Transferase</keyword>
<dbReference type="GO" id="GO:0005886">
    <property type="term" value="C:plasma membrane"/>
    <property type="evidence" value="ECO:0007669"/>
    <property type="project" value="UniProtKB-SubCell"/>
</dbReference>